<dbReference type="PANTHER" id="PTHR30572:SF4">
    <property type="entry name" value="ABC TRANSPORTER PERMEASE YTRF"/>
    <property type="match status" value="1"/>
</dbReference>
<evidence type="ECO:0000256" key="1">
    <source>
        <dbReference type="ARBA" id="ARBA00004651"/>
    </source>
</evidence>
<protein>
    <submittedName>
        <fullName evidence="9">ABC transporter permease</fullName>
    </submittedName>
</protein>
<proteinExistence type="inferred from homology"/>
<feature type="transmembrane region" description="Helical" evidence="7">
    <location>
        <begin position="854"/>
        <end position="874"/>
    </location>
</feature>
<keyword evidence="3 7" id="KW-0812">Transmembrane</keyword>
<feature type="transmembrane region" description="Helical" evidence="7">
    <location>
        <begin position="462"/>
        <end position="482"/>
    </location>
</feature>
<dbReference type="Proteomes" id="UP000823927">
    <property type="component" value="Unassembled WGS sequence"/>
</dbReference>
<reference evidence="9" key="1">
    <citation type="submission" date="2020-10" db="EMBL/GenBank/DDBJ databases">
        <authorList>
            <person name="Gilroy R."/>
        </authorList>
    </citation>
    <scope>NUCLEOTIDE SEQUENCE</scope>
    <source>
        <strain evidence="9">CHK178-757</strain>
    </source>
</reference>
<gene>
    <name evidence="9" type="ORF">IAB46_02595</name>
</gene>
<feature type="transmembrane region" description="Helical" evidence="7">
    <location>
        <begin position="757"/>
        <end position="782"/>
    </location>
</feature>
<evidence type="ECO:0000256" key="4">
    <source>
        <dbReference type="ARBA" id="ARBA00022989"/>
    </source>
</evidence>
<organism evidence="9 10">
    <name type="scientific">Candidatus Scybalocola faecigallinarum</name>
    <dbReference type="NCBI Taxonomy" id="2840941"/>
    <lineage>
        <taxon>Bacteria</taxon>
        <taxon>Bacillati</taxon>
        <taxon>Bacillota</taxon>
        <taxon>Clostridia</taxon>
        <taxon>Lachnospirales</taxon>
        <taxon>Lachnospiraceae</taxon>
        <taxon>Lachnospiraceae incertae sedis</taxon>
        <taxon>Candidatus Scybalocola (ex Gilroy et al. 2021)</taxon>
    </lineage>
</organism>
<evidence type="ECO:0000256" key="3">
    <source>
        <dbReference type="ARBA" id="ARBA00022692"/>
    </source>
</evidence>
<feature type="transmembrane region" description="Helical" evidence="7">
    <location>
        <begin position="289"/>
        <end position="314"/>
    </location>
</feature>
<evidence type="ECO:0000256" key="2">
    <source>
        <dbReference type="ARBA" id="ARBA00022475"/>
    </source>
</evidence>
<dbReference type="InterPro" id="IPR050250">
    <property type="entry name" value="Macrolide_Exporter_MacB"/>
</dbReference>
<keyword evidence="5 7" id="KW-0472">Membrane</keyword>
<dbReference type="GO" id="GO:0022857">
    <property type="term" value="F:transmembrane transporter activity"/>
    <property type="evidence" value="ECO:0007669"/>
    <property type="project" value="TreeGrafter"/>
</dbReference>
<dbReference type="EMBL" id="DVIT01000012">
    <property type="protein sequence ID" value="HIS46440.1"/>
    <property type="molecule type" value="Genomic_DNA"/>
</dbReference>
<dbReference type="InterPro" id="IPR003838">
    <property type="entry name" value="ABC3_permease_C"/>
</dbReference>
<feature type="transmembrane region" description="Helical" evidence="7">
    <location>
        <begin position="20"/>
        <end position="44"/>
    </location>
</feature>
<feature type="transmembrane region" description="Helical" evidence="7">
    <location>
        <begin position="815"/>
        <end position="834"/>
    </location>
</feature>
<sequence length="889" mass="100581">MNIVSRVTWRYMKKNKKRTLVTIFGVIISVAMVTAVLISIASFMELFQREEITNYGSWMAEYAGIDKDQAAMLAEEGDISQIMLRGELGYCLLPEENVNAPDKPYLYVEGADPAAMEDMRLTVSQGRLPQNPGEIVICAQLLSDMGDIYQIGDTITLEFGHREWVEDGQITIVGQDRSYRERYSDVQENFVSDHRTGTYIIVGFTNARSEEYSWAPGYSAITCLDMEQWPKEQLLTARVTFRQVTDDIYEKAAAIDERIGSENFRMHDGLLRYYGVTPSDYMNAFIKSIAGFLILLIVVGSILLIYNAFAISLSERSRQLGMLSSVGATKAQKRWSVFFEGAVIGGISIPLGLLTGIGGMAVTFRLISPFISRMLSTELDIHCVVRLSSVVAAVCLAALTIFVSAWIPAVRASRITPVDSIRRNRDIKLTRRQVKTSRLTRFLFHFEGDLAQKNMKRNKKSYRITIVSLVVSFTLFLGVSGYTSMLQRAMNLSDNTSTYDVYVTFNPDNREALSMCTSLDTVDEYNIIIRNYISLYFNEEDSRKVITPDYRTQAESYNRDEYGVQFIGMPREQLGKYIAAAGLDESLLDTFDTQIANGQLPVIFVNRYNVVTDSYQWADMIVADLSEGDQYNMDLFADDVDGNRRVVEDFENMSVLGVTSQMPMGLPSRFYPYTDLYAITLDTCVTDMYARALEFMESSQPQEYYVSGSSMGFLYMSSSDPETLSGDVSEIMENNRGDFIDYYSAWETDQSDRSLILVMQVFCYGFIALMTLICTANIINTISTSIDLRRREFAMLKSVGMDPGAFNQMLVFESLFYGIKTLLYGIPLSVLLILMEYNMMRGTFDFPFFLPIPYYIAAIIVLIGVVGIAMAYSFSKIRRENILEGLRTE</sequence>
<evidence type="ECO:0000256" key="5">
    <source>
        <dbReference type="ARBA" id="ARBA00023136"/>
    </source>
</evidence>
<evidence type="ECO:0000256" key="7">
    <source>
        <dbReference type="SAM" id="Phobius"/>
    </source>
</evidence>
<dbReference type="Pfam" id="PF02687">
    <property type="entry name" value="FtsX"/>
    <property type="match status" value="2"/>
</dbReference>
<name>A0A9D1JQM0_9FIRM</name>
<feature type="transmembrane region" description="Helical" evidence="7">
    <location>
        <begin position="387"/>
        <end position="407"/>
    </location>
</feature>
<feature type="domain" description="ABC3 transporter permease C-terminal" evidence="8">
    <location>
        <begin position="766"/>
        <end position="882"/>
    </location>
</feature>
<keyword evidence="2" id="KW-1003">Cell membrane</keyword>
<comment type="subcellular location">
    <subcellularLocation>
        <location evidence="1">Cell membrane</location>
        <topology evidence="1">Multi-pass membrane protein</topology>
    </subcellularLocation>
</comment>
<feature type="domain" description="ABC3 transporter permease C-terminal" evidence="8">
    <location>
        <begin position="292"/>
        <end position="417"/>
    </location>
</feature>
<evidence type="ECO:0000313" key="10">
    <source>
        <dbReference type="Proteomes" id="UP000823927"/>
    </source>
</evidence>
<dbReference type="PANTHER" id="PTHR30572">
    <property type="entry name" value="MEMBRANE COMPONENT OF TRANSPORTER-RELATED"/>
    <property type="match status" value="1"/>
</dbReference>
<comment type="caution">
    <text evidence="9">The sequence shown here is derived from an EMBL/GenBank/DDBJ whole genome shotgun (WGS) entry which is preliminary data.</text>
</comment>
<dbReference type="GO" id="GO:0005886">
    <property type="term" value="C:plasma membrane"/>
    <property type="evidence" value="ECO:0007669"/>
    <property type="project" value="UniProtKB-SubCell"/>
</dbReference>
<evidence type="ECO:0000313" key="9">
    <source>
        <dbReference type="EMBL" id="HIS46440.1"/>
    </source>
</evidence>
<keyword evidence="4 7" id="KW-1133">Transmembrane helix</keyword>
<comment type="similarity">
    <text evidence="6">Belongs to the ABC-4 integral membrane protein family.</text>
</comment>
<feature type="transmembrane region" description="Helical" evidence="7">
    <location>
        <begin position="335"/>
        <end position="367"/>
    </location>
</feature>
<accession>A0A9D1JQM0</accession>
<evidence type="ECO:0000259" key="8">
    <source>
        <dbReference type="Pfam" id="PF02687"/>
    </source>
</evidence>
<dbReference type="AlphaFoldDB" id="A0A9D1JQM0"/>
<reference evidence="9" key="2">
    <citation type="journal article" date="2021" name="PeerJ">
        <title>Extensive microbial diversity within the chicken gut microbiome revealed by metagenomics and culture.</title>
        <authorList>
            <person name="Gilroy R."/>
            <person name="Ravi A."/>
            <person name="Getino M."/>
            <person name="Pursley I."/>
            <person name="Horton D.L."/>
            <person name="Alikhan N.F."/>
            <person name="Baker D."/>
            <person name="Gharbi K."/>
            <person name="Hall N."/>
            <person name="Watson M."/>
            <person name="Adriaenssens E.M."/>
            <person name="Foster-Nyarko E."/>
            <person name="Jarju S."/>
            <person name="Secka A."/>
            <person name="Antonio M."/>
            <person name="Oren A."/>
            <person name="Chaudhuri R.R."/>
            <person name="La Ragione R."/>
            <person name="Hildebrand F."/>
            <person name="Pallen M.J."/>
        </authorList>
    </citation>
    <scope>NUCLEOTIDE SEQUENCE</scope>
    <source>
        <strain evidence="9">CHK178-757</strain>
    </source>
</reference>
<evidence type="ECO:0000256" key="6">
    <source>
        <dbReference type="ARBA" id="ARBA00038076"/>
    </source>
</evidence>